<dbReference type="CDD" id="cd04081">
    <property type="entry name" value="CBM35_galactosidase-like"/>
    <property type="match status" value="1"/>
</dbReference>
<feature type="domain" description="CBM6" evidence="2">
    <location>
        <begin position="476"/>
        <end position="595"/>
    </location>
</feature>
<dbReference type="Gene3D" id="3.20.20.80">
    <property type="entry name" value="Glycosidases"/>
    <property type="match status" value="1"/>
</dbReference>
<feature type="chain" id="PRO_5047296066" evidence="1">
    <location>
        <begin position="26"/>
        <end position="595"/>
    </location>
</feature>
<proteinExistence type="predicted"/>
<dbReference type="PROSITE" id="PS51175">
    <property type="entry name" value="CBM6"/>
    <property type="match status" value="1"/>
</dbReference>
<dbReference type="RefSeq" id="WP_301217834.1">
    <property type="nucleotide sequence ID" value="NZ_JAROCB010000002.1"/>
</dbReference>
<dbReference type="EMBL" id="JAROCB010000002">
    <property type="protein sequence ID" value="MDN4597136.1"/>
    <property type="molecule type" value="Genomic_DNA"/>
</dbReference>
<dbReference type="Proteomes" id="UP001174210">
    <property type="component" value="Unassembled WGS sequence"/>
</dbReference>
<keyword evidence="4" id="KW-1185">Reference proteome</keyword>
<gene>
    <name evidence="3" type="ORF">P5G59_08280</name>
</gene>
<dbReference type="InterPro" id="IPR005084">
    <property type="entry name" value="CBM6"/>
</dbReference>
<evidence type="ECO:0000256" key="1">
    <source>
        <dbReference type="SAM" id="SignalP"/>
    </source>
</evidence>
<accession>A0ABT8IXJ7</accession>
<evidence type="ECO:0000259" key="2">
    <source>
        <dbReference type="PROSITE" id="PS51175"/>
    </source>
</evidence>
<name>A0ABT8IXJ7_9MICO</name>
<reference evidence="3" key="1">
    <citation type="submission" date="2023-03" db="EMBL/GenBank/DDBJ databases">
        <title>MT1 and MT2 Draft Genomes of Novel Species.</title>
        <authorList>
            <person name="Venkateswaran K."/>
        </authorList>
    </citation>
    <scope>NUCLEOTIDE SEQUENCE</scope>
    <source>
        <strain evidence="3">F6_8S_P_1A</strain>
    </source>
</reference>
<evidence type="ECO:0000313" key="3">
    <source>
        <dbReference type="EMBL" id="MDN4597136.1"/>
    </source>
</evidence>
<dbReference type="Pfam" id="PF16116">
    <property type="entry name" value="DUF4832"/>
    <property type="match status" value="1"/>
</dbReference>
<feature type="signal peptide" evidence="1">
    <location>
        <begin position="1"/>
        <end position="25"/>
    </location>
</feature>
<evidence type="ECO:0000313" key="4">
    <source>
        <dbReference type="Proteomes" id="UP001174210"/>
    </source>
</evidence>
<dbReference type="Pfam" id="PF03422">
    <property type="entry name" value="CBM_6"/>
    <property type="match status" value="1"/>
</dbReference>
<dbReference type="InterPro" id="IPR008979">
    <property type="entry name" value="Galactose-bd-like_sf"/>
</dbReference>
<sequence length="595" mass="62042">MKRIIQAMVASLALAAAAVAAPALGAASAPPSAAATPGWTALAAGSEPQSNPLKGFIPYQGSYSTFPYTMEWAYFPVNAVMSGPNTFNWSQVDSVLNDIASRGHQTAFRFYLDYPTKPSGIPQYLINGGLTTHSYNDYGNNGVSVSPNYDDPNLRTAMDQFIAALGARYDGDARVGFVQAGLLGFWGEWHTYPYNGTNGQPDWFASSATQAQILNDFVNAFHTTKLEVRQPNTQNASLPIGYHDDSFALETKTSSLGWHFMDNMAAAGATNKWQTQSIGGELRPELQSCIFSTSGCPVIEDGGDNDFPGSVSQTHVSWLLNHYAFQTGYSASDKPRALAGAQSMGYSFRATEALVPTTIATGSSASVGITISNVGIAPFYYSWPITLALVDGSGTIVKQSTTSWHVSDIASDASKQFTGTFATSGVANGSYRLLAQVTNPLSGGAPIRFANAAQDTVKSGWLTLGTTTVSTGATGASYEAEAPANTLTGTAVVASCSGCSGGSKVGYLGNGATLTVNGVAGGFSSFRIAYASAVARNATVKVDGGTATSVAFPATADWNTVGTVTVNLALPSGTHTITIANPSDWAPDIDRVITG</sequence>
<dbReference type="Gene3D" id="2.60.120.260">
    <property type="entry name" value="Galactose-binding domain-like"/>
    <property type="match status" value="1"/>
</dbReference>
<protein>
    <submittedName>
        <fullName evidence="3">DUF4832 domain-containing protein</fullName>
    </submittedName>
</protein>
<keyword evidence="1" id="KW-0732">Signal</keyword>
<organism evidence="3 4">
    <name type="scientific">Leifsonia virtsii</name>
    <dbReference type="NCBI Taxonomy" id="3035915"/>
    <lineage>
        <taxon>Bacteria</taxon>
        <taxon>Bacillati</taxon>
        <taxon>Actinomycetota</taxon>
        <taxon>Actinomycetes</taxon>
        <taxon>Micrococcales</taxon>
        <taxon>Microbacteriaceae</taxon>
        <taxon>Leifsonia</taxon>
    </lineage>
</organism>
<comment type="caution">
    <text evidence="3">The sequence shown here is derived from an EMBL/GenBank/DDBJ whole genome shotgun (WGS) entry which is preliminary data.</text>
</comment>
<dbReference type="InterPro" id="IPR032267">
    <property type="entry name" value="DUF4832"/>
</dbReference>
<dbReference type="SUPFAM" id="SSF49785">
    <property type="entry name" value="Galactose-binding domain-like"/>
    <property type="match status" value="1"/>
</dbReference>